<dbReference type="PANTHER" id="PTHR30146:SF109">
    <property type="entry name" value="HTH-TYPE TRANSCRIPTIONAL REGULATOR GALS"/>
    <property type="match status" value="1"/>
</dbReference>
<feature type="non-terminal residue" evidence="5">
    <location>
        <position position="1"/>
    </location>
</feature>
<reference evidence="5 6" key="1">
    <citation type="submission" date="2016-12" db="EMBL/GenBank/DDBJ databases">
        <title>The new phylogeny of genus Mycobacterium.</title>
        <authorList>
            <person name="Tortoli E."/>
            <person name="Trovato A."/>
            <person name="Cirillo D.M."/>
        </authorList>
    </citation>
    <scope>NUCLEOTIDE SEQUENCE [LARGE SCALE GENOMIC DNA]</scope>
    <source>
        <strain evidence="5 6">DSM 45069</strain>
    </source>
</reference>
<dbReference type="Proteomes" id="UP000192707">
    <property type="component" value="Unassembled WGS sequence"/>
</dbReference>
<keyword evidence="3" id="KW-0804">Transcription</keyword>
<evidence type="ECO:0000313" key="6">
    <source>
        <dbReference type="Proteomes" id="UP000192707"/>
    </source>
</evidence>
<dbReference type="GO" id="GO:0003700">
    <property type="term" value="F:DNA-binding transcription factor activity"/>
    <property type="evidence" value="ECO:0007669"/>
    <property type="project" value="TreeGrafter"/>
</dbReference>
<keyword evidence="1" id="KW-0805">Transcription regulation</keyword>
<organism evidence="5 6">
    <name type="scientific">Mycobacterium arosiense ATCC BAA-1401 = DSM 45069</name>
    <dbReference type="NCBI Taxonomy" id="1265311"/>
    <lineage>
        <taxon>Bacteria</taxon>
        <taxon>Bacillati</taxon>
        <taxon>Actinomycetota</taxon>
        <taxon>Actinomycetes</taxon>
        <taxon>Mycobacteriales</taxon>
        <taxon>Mycobacteriaceae</taxon>
        <taxon>Mycobacterium</taxon>
        <taxon>Mycobacterium avium complex (MAC)</taxon>
    </lineage>
</organism>
<evidence type="ECO:0000259" key="4">
    <source>
        <dbReference type="Pfam" id="PF13377"/>
    </source>
</evidence>
<dbReference type="PANTHER" id="PTHR30146">
    <property type="entry name" value="LACI-RELATED TRANSCRIPTIONAL REPRESSOR"/>
    <property type="match status" value="1"/>
</dbReference>
<evidence type="ECO:0000256" key="1">
    <source>
        <dbReference type="ARBA" id="ARBA00023015"/>
    </source>
</evidence>
<feature type="domain" description="Transcriptional regulator LacI/GalR-like sensor" evidence="4">
    <location>
        <begin position="10"/>
        <end position="85"/>
    </location>
</feature>
<proteinExistence type="predicted"/>
<dbReference type="Pfam" id="PF13377">
    <property type="entry name" value="Peripla_BP_3"/>
    <property type="match status" value="1"/>
</dbReference>
<dbReference type="SUPFAM" id="SSF53822">
    <property type="entry name" value="Periplasmic binding protein-like I"/>
    <property type="match status" value="1"/>
</dbReference>
<dbReference type="GO" id="GO:0000976">
    <property type="term" value="F:transcription cis-regulatory region binding"/>
    <property type="evidence" value="ECO:0007669"/>
    <property type="project" value="TreeGrafter"/>
</dbReference>
<dbReference type="InterPro" id="IPR028082">
    <property type="entry name" value="Peripla_BP_I"/>
</dbReference>
<dbReference type="EMBL" id="MVHG01000332">
    <property type="protein sequence ID" value="ORA02515.1"/>
    <property type="molecule type" value="Genomic_DNA"/>
</dbReference>
<keyword evidence="2" id="KW-0238">DNA-binding</keyword>
<accession>A0A1W9YR29</accession>
<protein>
    <submittedName>
        <fullName evidence="5">LacI family transcriptional regulator</fullName>
    </submittedName>
</protein>
<dbReference type="AlphaFoldDB" id="A0A1W9YR29"/>
<comment type="caution">
    <text evidence="5">The sequence shown here is derived from an EMBL/GenBank/DDBJ whole genome shotgun (WGS) entry which is preliminary data.</text>
</comment>
<sequence>SGARSMELLLERRPDLDGVFVASDLMAAGALSVLDARGRRVPADVAVAGFDDSGLAEALLPPLTTMRQPIERIATEMVRLLFALLE</sequence>
<keyword evidence="6" id="KW-1185">Reference proteome</keyword>
<gene>
    <name evidence="5" type="ORF">BST14_28855</name>
</gene>
<dbReference type="CDD" id="cd06267">
    <property type="entry name" value="PBP1_LacI_sugar_binding-like"/>
    <property type="match status" value="1"/>
</dbReference>
<evidence type="ECO:0000313" key="5">
    <source>
        <dbReference type="EMBL" id="ORA02515.1"/>
    </source>
</evidence>
<dbReference type="Gene3D" id="3.40.50.2300">
    <property type="match status" value="2"/>
</dbReference>
<evidence type="ECO:0000256" key="2">
    <source>
        <dbReference type="ARBA" id="ARBA00023125"/>
    </source>
</evidence>
<feature type="non-terminal residue" evidence="5">
    <location>
        <position position="86"/>
    </location>
</feature>
<dbReference type="InterPro" id="IPR046335">
    <property type="entry name" value="LacI/GalR-like_sensor"/>
</dbReference>
<name>A0A1W9YR29_MYCAI</name>
<dbReference type="OrthoDB" id="37081at2"/>
<evidence type="ECO:0000256" key="3">
    <source>
        <dbReference type="ARBA" id="ARBA00023163"/>
    </source>
</evidence>